<evidence type="ECO:0000313" key="1">
    <source>
        <dbReference type="EMBL" id="CCC68213.1"/>
    </source>
</evidence>
<protein>
    <submittedName>
        <fullName evidence="1">Uncharacterized protein</fullName>
    </submittedName>
</protein>
<accession>G0VB89</accession>
<dbReference type="GeneID" id="96901775"/>
<gene>
    <name evidence="1" type="primary">NCAS0B01290</name>
    <name evidence="1" type="ordered locus">NCAS_0B01290</name>
</gene>
<reference key="2">
    <citation type="submission" date="2011-08" db="EMBL/GenBank/DDBJ databases">
        <title>Genome sequence of Naumovozyma castellii.</title>
        <authorList>
            <person name="Gordon J.L."/>
            <person name="Armisen D."/>
            <person name="Proux-Wera E."/>
            <person name="OhEigeartaigh S.S."/>
            <person name="Byrne K.P."/>
            <person name="Wolfe K.H."/>
        </authorList>
    </citation>
    <scope>NUCLEOTIDE SEQUENCE</scope>
    <source>
        <strain>Type strain:CBS 4309</strain>
    </source>
</reference>
<reference evidence="1 2" key="1">
    <citation type="journal article" date="2011" name="Proc. Natl. Acad. Sci. U.S.A.">
        <title>Evolutionary erosion of yeast sex chromosomes by mating-type switching accidents.</title>
        <authorList>
            <person name="Gordon J.L."/>
            <person name="Armisen D."/>
            <person name="Proux-Wera E."/>
            <person name="Oheigeartaigh S.S."/>
            <person name="Byrne K.P."/>
            <person name="Wolfe K.H."/>
        </authorList>
    </citation>
    <scope>NUCLEOTIDE SEQUENCE [LARGE SCALE GENOMIC DNA]</scope>
    <source>
        <strain evidence="2">ATCC 76901 / BCRC 22586 / CBS 4309 / NBRC 1992 / NRRL Y-12630</strain>
    </source>
</reference>
<dbReference type="EMBL" id="HE576753">
    <property type="protein sequence ID" value="CCC68213.1"/>
    <property type="molecule type" value="Genomic_DNA"/>
</dbReference>
<evidence type="ECO:0000313" key="2">
    <source>
        <dbReference type="Proteomes" id="UP000001640"/>
    </source>
</evidence>
<dbReference type="InParanoid" id="G0VB89"/>
<dbReference type="RefSeq" id="XP_003674589.1">
    <property type="nucleotide sequence ID" value="XM_003674541.1"/>
</dbReference>
<name>G0VB89_NAUCA</name>
<organism evidence="1 2">
    <name type="scientific">Naumovozyma castellii</name>
    <name type="common">Yeast</name>
    <name type="synonym">Saccharomyces castellii</name>
    <dbReference type="NCBI Taxonomy" id="27288"/>
    <lineage>
        <taxon>Eukaryota</taxon>
        <taxon>Fungi</taxon>
        <taxon>Dikarya</taxon>
        <taxon>Ascomycota</taxon>
        <taxon>Saccharomycotina</taxon>
        <taxon>Saccharomycetes</taxon>
        <taxon>Saccharomycetales</taxon>
        <taxon>Saccharomycetaceae</taxon>
        <taxon>Naumovozyma</taxon>
    </lineage>
</organism>
<keyword evidence="2" id="KW-1185">Reference proteome</keyword>
<dbReference type="Proteomes" id="UP000001640">
    <property type="component" value="Chromosome 2"/>
</dbReference>
<sequence length="166" mass="19527">MMFTEIFLVFLIALFIIKTFNSRYTVTLTLDVSIVHKTEFVKKREYTFDSVPIEEPIFRNQTVLYSPIKKQYFQEALVEKIYEAITTSVLRTISSLKLAHWHYKLGAKSNKAKEKSTIQDTRKESDLFDFKNGSIDEVLDHYSIVQVYLDMAKLRKENLRTSIIKL</sequence>
<dbReference type="KEGG" id="ncs:NCAS_0B01290"/>
<dbReference type="AlphaFoldDB" id="G0VB89"/>
<proteinExistence type="predicted"/>
<dbReference type="HOGENOM" id="CLU_1603179_0_0_1"/>